<name>A0ACD3Z5M5_FUSSC</name>
<accession>A0ACD3Z5M5</accession>
<dbReference type="Proteomes" id="UP000830768">
    <property type="component" value="Chromosome 6"/>
</dbReference>
<evidence type="ECO:0000313" key="2">
    <source>
        <dbReference type="Proteomes" id="UP000830768"/>
    </source>
</evidence>
<gene>
    <name evidence="1" type="ORF">LCI18_007450</name>
</gene>
<proteinExistence type="predicted"/>
<organism evidence="1 2">
    <name type="scientific">Fusarium solani subsp. cucurbitae</name>
    <name type="common">Neocosmosporum cucurbitae</name>
    <dbReference type="NCBI Taxonomy" id="2747967"/>
    <lineage>
        <taxon>Eukaryota</taxon>
        <taxon>Fungi</taxon>
        <taxon>Dikarya</taxon>
        <taxon>Ascomycota</taxon>
        <taxon>Pezizomycotina</taxon>
        <taxon>Sordariomycetes</taxon>
        <taxon>Hypocreomycetidae</taxon>
        <taxon>Hypocreales</taxon>
        <taxon>Nectriaceae</taxon>
        <taxon>Fusarium</taxon>
        <taxon>Fusarium solani species complex</taxon>
    </lineage>
</organism>
<evidence type="ECO:0000313" key="1">
    <source>
        <dbReference type="EMBL" id="UPK96515.1"/>
    </source>
</evidence>
<protein>
    <submittedName>
        <fullName evidence="1">Uncharacterized protein</fullName>
    </submittedName>
</protein>
<keyword evidence="2" id="KW-1185">Reference proteome</keyword>
<sequence length="210" mass="22490">MSPSFLFENSYLQPYQLQLELTGPHTTSNQRTTTNNASAPAISSQSPPRRAASPETSPEHGYANAPGPQQEENDDVVFLLSIPRRCRLHPRGPRTAGPSSPGGTSTNPIVLDDDEDTPSTTESRAADDAVVIADNEDENHIPPPAPTPTDNDNARARARPTTVAGSTVSSSIFIEDSGDETSTTSIPRGSNKRERSPSSTNNPAIRPRHQ</sequence>
<reference evidence="1" key="1">
    <citation type="submission" date="2021-11" db="EMBL/GenBank/DDBJ databases">
        <title>Fusarium solani-melongenae Genome sequencing and assembly.</title>
        <authorList>
            <person name="Xie S."/>
            <person name="Huang L."/>
            <person name="Zhang X."/>
        </authorList>
    </citation>
    <scope>NUCLEOTIDE SEQUENCE</scope>
    <source>
        <strain evidence="1">CRI 24-3</strain>
    </source>
</reference>
<dbReference type="EMBL" id="CP090035">
    <property type="protein sequence ID" value="UPK96515.1"/>
    <property type="molecule type" value="Genomic_DNA"/>
</dbReference>